<protein>
    <submittedName>
        <fullName evidence="2">DUF4432 family protein</fullName>
    </submittedName>
</protein>
<organism evidence="2 3">
    <name type="scientific">Gilliamella apicola</name>
    <dbReference type="NCBI Taxonomy" id="1196095"/>
    <lineage>
        <taxon>Bacteria</taxon>
        <taxon>Pseudomonadati</taxon>
        <taxon>Pseudomonadota</taxon>
        <taxon>Gammaproteobacteria</taxon>
        <taxon>Orbales</taxon>
        <taxon>Orbaceae</taxon>
        <taxon>Gilliamella</taxon>
    </lineage>
</organism>
<gene>
    <name evidence="2" type="ORF">FPQ14_11310</name>
</gene>
<dbReference type="Proteomes" id="UP000319138">
    <property type="component" value="Unassembled WGS sequence"/>
</dbReference>
<accession>A0A556RGB1</accession>
<reference evidence="2 3" key="1">
    <citation type="submission" date="2019-07" db="EMBL/GenBank/DDBJ databases">
        <title>Gilliamella genomes.</title>
        <authorList>
            <person name="Zheng H."/>
        </authorList>
    </citation>
    <scope>NUCLEOTIDE SEQUENCE [LARGE SCALE GENOMIC DNA]</scope>
    <source>
        <strain evidence="2 3">W8131</strain>
    </source>
</reference>
<dbReference type="EMBL" id="VMHL01000006">
    <property type="protein sequence ID" value="TSJ87927.1"/>
    <property type="molecule type" value="Genomic_DNA"/>
</dbReference>
<dbReference type="AlphaFoldDB" id="A0A556RGB1"/>
<evidence type="ECO:0000256" key="1">
    <source>
        <dbReference type="SAM" id="SignalP"/>
    </source>
</evidence>
<name>A0A556RGB1_9GAMM</name>
<dbReference type="CDD" id="cd09023">
    <property type="entry name" value="Aldose_epim_Ec_c4013"/>
    <property type="match status" value="1"/>
</dbReference>
<evidence type="ECO:0000313" key="3">
    <source>
        <dbReference type="Proteomes" id="UP000319138"/>
    </source>
</evidence>
<dbReference type="InterPro" id="IPR027839">
    <property type="entry name" value="DUF4432"/>
</dbReference>
<sequence length="403" mass="44863">MKIKNTSLAVLLGIVSYSASAKNYVITDVDNGIQKGLWSLSSQEINADVPNFTINNIILKGGKQDGSELLSINSENGLTIKLSPTRGLGIISVEGDGIRLGWDSPVNEIVNPKYINLESRGGVGWLDGFNEMMVRCGFEWTGHAVQADGMMYTLHGRAQNTPVSKLLIDIEDQAPYTITIKGLIKENAFKKTNLETWVTLSYIPGSKEFTIHDTVTNQGDYPRDYQIIYHSNFGTPILEEGAKFIAPVKEVSPFNDYAATGLKNWQTYLGPTKDFDEMVFNIFPYSDANKQTQVMLANKTGDKGVGVEFNTEELPVLTLWKNTDTLKQGYVTGIEPGTSFAYPVTIEREQKRVRQLEPGKSAEFRLKYSLLSDKESVKTYEDKIKAIQGSQETKVIEQPMAKE</sequence>
<evidence type="ECO:0000313" key="2">
    <source>
        <dbReference type="EMBL" id="TSJ87927.1"/>
    </source>
</evidence>
<dbReference type="GO" id="GO:0030246">
    <property type="term" value="F:carbohydrate binding"/>
    <property type="evidence" value="ECO:0007669"/>
    <property type="project" value="InterPro"/>
</dbReference>
<feature type="chain" id="PRO_5022089803" evidence="1">
    <location>
        <begin position="22"/>
        <end position="403"/>
    </location>
</feature>
<dbReference type="InterPro" id="IPR014718">
    <property type="entry name" value="GH-type_carb-bd"/>
</dbReference>
<comment type="caution">
    <text evidence="2">The sequence shown here is derived from an EMBL/GenBank/DDBJ whole genome shotgun (WGS) entry which is preliminary data.</text>
</comment>
<feature type="signal peptide" evidence="1">
    <location>
        <begin position="1"/>
        <end position="21"/>
    </location>
</feature>
<dbReference type="Pfam" id="PF14486">
    <property type="entry name" value="DUF4432"/>
    <property type="match status" value="1"/>
</dbReference>
<proteinExistence type="predicted"/>
<keyword evidence="1" id="KW-0732">Signal</keyword>
<dbReference type="RefSeq" id="WP_144190291.1">
    <property type="nucleotide sequence ID" value="NZ_VMHL01000006.1"/>
</dbReference>
<dbReference type="Gene3D" id="2.70.98.10">
    <property type="match status" value="1"/>
</dbReference>